<name>A0A1V6PNT0_PENDC</name>
<dbReference type="PANTHER" id="PTHR40633:SF5">
    <property type="entry name" value="ANCHORED PROTEIN, PUTATIVE (AFU_ORTHOLOGUE AFUA_8G04370)-RELATED"/>
    <property type="match status" value="1"/>
</dbReference>
<feature type="domain" description="Yeast cell wall synthesis Kre9/Knh1-like N-terminal" evidence="4">
    <location>
        <begin position="28"/>
        <end position="114"/>
    </location>
</feature>
<evidence type="ECO:0000259" key="4">
    <source>
        <dbReference type="Pfam" id="PF10342"/>
    </source>
</evidence>
<feature type="chain" id="PRO_5012257923" description="Yeast cell wall synthesis Kre9/Knh1-like N-terminal domain-containing protein" evidence="3">
    <location>
        <begin position="23"/>
        <end position="243"/>
    </location>
</feature>
<dbReference type="InterPro" id="IPR018466">
    <property type="entry name" value="Kre9/Knh1-like_N"/>
</dbReference>
<dbReference type="STRING" id="69771.A0A1V6PNT0"/>
<reference evidence="6" key="1">
    <citation type="journal article" date="2017" name="Nat. Microbiol.">
        <title>Global analysis of biosynthetic gene clusters reveals vast potential of secondary metabolite production in Penicillium species.</title>
        <authorList>
            <person name="Nielsen J.C."/>
            <person name="Grijseels S."/>
            <person name="Prigent S."/>
            <person name="Ji B."/>
            <person name="Dainat J."/>
            <person name="Nielsen K.F."/>
            <person name="Frisvad J.C."/>
            <person name="Workman M."/>
            <person name="Nielsen J."/>
        </authorList>
    </citation>
    <scope>NUCLEOTIDE SEQUENCE [LARGE SCALE GENOMIC DNA]</scope>
    <source>
        <strain evidence="6">IBT 11843</strain>
    </source>
</reference>
<evidence type="ECO:0000313" key="5">
    <source>
        <dbReference type="EMBL" id="OQD78614.1"/>
    </source>
</evidence>
<dbReference type="PANTHER" id="PTHR40633">
    <property type="entry name" value="MATRIX PROTEIN, PUTATIVE (AFU_ORTHOLOGUE AFUA_8G05410)-RELATED"/>
    <property type="match status" value="1"/>
</dbReference>
<dbReference type="InterPro" id="IPR052982">
    <property type="entry name" value="SRP1/TIP1-like"/>
</dbReference>
<protein>
    <recommendedName>
        <fullName evidence="4">Yeast cell wall synthesis Kre9/Knh1-like N-terminal domain-containing protein</fullName>
    </recommendedName>
</protein>
<evidence type="ECO:0000313" key="6">
    <source>
        <dbReference type="Proteomes" id="UP000191522"/>
    </source>
</evidence>
<sequence length="243" mass="24333">MRAFICLAVSVLATVAAAGSQANPFNIPANGYTFAVGKPTTLTWQPTTGGTVSLRLQQGEVTTANDGTPIASNIPNDGSYTWTVPSDVNRDWYTIEIISDDNSDNYNFLPRFAVNGASEATTSSAPATTSATQTTTAESTTSTTSTTSTSISTSSSTSSTSTSAATTMTTMTTMTTATSTGATSSSSAASTSTDSSTTSSSDSSSSSTSAPSSQTSMPASNAGLVNRASGGMLALVAGAIAFL</sequence>
<gene>
    <name evidence="5" type="ORF">PENDEC_c001G00400</name>
</gene>
<feature type="signal peptide" evidence="3">
    <location>
        <begin position="1"/>
        <end position="22"/>
    </location>
</feature>
<comment type="caution">
    <text evidence="5">The sequence shown here is derived from an EMBL/GenBank/DDBJ whole genome shotgun (WGS) entry which is preliminary data.</text>
</comment>
<accession>A0A1V6PNT0</accession>
<dbReference type="Pfam" id="PF10342">
    <property type="entry name" value="Kre9_KNH"/>
    <property type="match status" value="1"/>
</dbReference>
<dbReference type="Proteomes" id="UP000191522">
    <property type="component" value="Unassembled WGS sequence"/>
</dbReference>
<dbReference type="OMA" id="TWDVPSK"/>
<dbReference type="AlphaFoldDB" id="A0A1V6PNT0"/>
<keyword evidence="1 3" id="KW-0732">Signal</keyword>
<evidence type="ECO:0000256" key="1">
    <source>
        <dbReference type="ARBA" id="ARBA00022729"/>
    </source>
</evidence>
<evidence type="ECO:0000256" key="3">
    <source>
        <dbReference type="SAM" id="SignalP"/>
    </source>
</evidence>
<feature type="region of interest" description="Disordered" evidence="2">
    <location>
        <begin position="118"/>
        <end position="221"/>
    </location>
</feature>
<dbReference type="OrthoDB" id="2260257at2759"/>
<proteinExistence type="predicted"/>
<organism evidence="5 6">
    <name type="scientific">Penicillium decumbens</name>
    <dbReference type="NCBI Taxonomy" id="69771"/>
    <lineage>
        <taxon>Eukaryota</taxon>
        <taxon>Fungi</taxon>
        <taxon>Dikarya</taxon>
        <taxon>Ascomycota</taxon>
        <taxon>Pezizomycotina</taxon>
        <taxon>Eurotiomycetes</taxon>
        <taxon>Eurotiomycetidae</taxon>
        <taxon>Eurotiales</taxon>
        <taxon>Aspergillaceae</taxon>
        <taxon>Penicillium</taxon>
    </lineage>
</organism>
<dbReference type="EMBL" id="MDYL01000001">
    <property type="protein sequence ID" value="OQD78614.1"/>
    <property type="molecule type" value="Genomic_DNA"/>
</dbReference>
<evidence type="ECO:0000256" key="2">
    <source>
        <dbReference type="SAM" id="MobiDB-lite"/>
    </source>
</evidence>
<keyword evidence="6" id="KW-1185">Reference proteome</keyword>
<feature type="compositionally biased region" description="Low complexity" evidence="2">
    <location>
        <begin position="118"/>
        <end position="220"/>
    </location>
</feature>